<accession>A0AAN8EPD8</accession>
<evidence type="ECO:0000256" key="2">
    <source>
        <dbReference type="SAM" id="SignalP"/>
    </source>
</evidence>
<gene>
    <name evidence="3" type="ORF">OHC33_005683</name>
</gene>
<keyword evidence="2" id="KW-0732">Signal</keyword>
<protein>
    <recommendedName>
        <fullName evidence="5">ASST-domain-containing protein</fullName>
    </recommendedName>
</protein>
<dbReference type="AlphaFoldDB" id="A0AAN8EPD8"/>
<evidence type="ECO:0000313" key="4">
    <source>
        <dbReference type="Proteomes" id="UP001316803"/>
    </source>
</evidence>
<evidence type="ECO:0000313" key="3">
    <source>
        <dbReference type="EMBL" id="KAK5953115.1"/>
    </source>
</evidence>
<dbReference type="InterPro" id="IPR053143">
    <property type="entry name" value="Arylsulfate_ST"/>
</dbReference>
<reference evidence="3 4" key="1">
    <citation type="submission" date="2022-12" db="EMBL/GenBank/DDBJ databases">
        <title>Genomic features and morphological characterization of a novel Knufia sp. strain isolated from spacecraft assembly facility.</title>
        <authorList>
            <person name="Teixeira M."/>
            <person name="Chander A.M."/>
            <person name="Stajich J.E."/>
            <person name="Venkateswaran K."/>
        </authorList>
    </citation>
    <scope>NUCLEOTIDE SEQUENCE [LARGE SCALE GENOMIC DNA]</scope>
    <source>
        <strain evidence="3 4">FJI-L2-BK-P2</strain>
    </source>
</reference>
<name>A0AAN8EPD8_9EURO</name>
<evidence type="ECO:0000256" key="1">
    <source>
        <dbReference type="SAM" id="Phobius"/>
    </source>
</evidence>
<organism evidence="3 4">
    <name type="scientific">Knufia fluminis</name>
    <dbReference type="NCBI Taxonomy" id="191047"/>
    <lineage>
        <taxon>Eukaryota</taxon>
        <taxon>Fungi</taxon>
        <taxon>Dikarya</taxon>
        <taxon>Ascomycota</taxon>
        <taxon>Pezizomycotina</taxon>
        <taxon>Eurotiomycetes</taxon>
        <taxon>Chaetothyriomycetidae</taxon>
        <taxon>Chaetothyriales</taxon>
        <taxon>Trichomeriaceae</taxon>
        <taxon>Knufia</taxon>
    </lineage>
</organism>
<evidence type="ECO:0008006" key="5">
    <source>
        <dbReference type="Google" id="ProtNLM"/>
    </source>
</evidence>
<sequence>MLSSIIVKAGLWLSLTISVAAQTISEDPTTDENLLQFKSRPDIFPPRLFVNTTQDGVAPGYIFMAPYQAYQTSAAIYEQNGDLIWYGWGVTGGSNVHDFKVCQYNGTDHLCFFQGFQYRGYARGQAIIMDTSLQTVKTVTALNSRGSLDQHEFHIVGDSALTTLYRPERYDLSAFNITNGEGWIQDSIFQDVNMTTGELNFEWSAMEHVALSEGYVSPNQSEVAGTGFNAASPWDYFHMNSVDKNGDGDYLISARHVSTLYKINGQTGDIIWRCGGKLSDFEIPNGLNWSYQHDARWLSQNASTDIISFFDNASNGFNQSADHSAGYIIKLNHDATPPTVELLHSYPAPEDQAISASQGNLQILNKDDWANSNTFVGWGSQPAITEHAPDGSILYRAGVAFNGQMNYRAYKFDLPLTPKENPALYTYALSTNDDTTYYMSWNGATEVATWRIYGRGACDSDWALLNEVPKDGFETNFTAQGYQEFGMVEAVAGNGTGLRNSTNRGIKPFVPSASLSQSCNGDGCQIVTQYGLSTGQEVVAETRPGCAALPITIANTAQDQTSNGGGSGENKAAVLGSGVMSMASISVLATLVIGLML</sequence>
<feature type="chain" id="PRO_5042863216" description="ASST-domain-containing protein" evidence="2">
    <location>
        <begin position="22"/>
        <end position="597"/>
    </location>
</feature>
<keyword evidence="1" id="KW-0472">Membrane</keyword>
<dbReference type="PANTHER" id="PTHR35340">
    <property type="entry name" value="PQQ ENZYME REPEAT PROTEIN-RELATED"/>
    <property type="match status" value="1"/>
</dbReference>
<keyword evidence="1" id="KW-1133">Transmembrane helix</keyword>
<feature type="transmembrane region" description="Helical" evidence="1">
    <location>
        <begin position="572"/>
        <end position="596"/>
    </location>
</feature>
<dbReference type="EMBL" id="JAKLMC020000012">
    <property type="protein sequence ID" value="KAK5953115.1"/>
    <property type="molecule type" value="Genomic_DNA"/>
</dbReference>
<dbReference type="Proteomes" id="UP001316803">
    <property type="component" value="Unassembled WGS sequence"/>
</dbReference>
<keyword evidence="4" id="KW-1185">Reference proteome</keyword>
<proteinExistence type="predicted"/>
<comment type="caution">
    <text evidence="3">The sequence shown here is derived from an EMBL/GenBank/DDBJ whole genome shotgun (WGS) entry which is preliminary data.</text>
</comment>
<dbReference type="Pfam" id="PF14269">
    <property type="entry name" value="Arylsulfotran_2"/>
    <property type="match status" value="1"/>
</dbReference>
<dbReference type="InterPro" id="IPR039535">
    <property type="entry name" value="ASST-like"/>
</dbReference>
<feature type="signal peptide" evidence="2">
    <location>
        <begin position="1"/>
        <end position="21"/>
    </location>
</feature>
<dbReference type="PANTHER" id="PTHR35340:SF9">
    <property type="entry name" value="ASST-DOMAIN-CONTAINING PROTEIN"/>
    <property type="match status" value="1"/>
</dbReference>
<keyword evidence="1" id="KW-0812">Transmembrane</keyword>